<dbReference type="EMBL" id="CAVLGL010000097">
    <property type="protein sequence ID" value="CAK1598066.1"/>
    <property type="molecule type" value="Genomic_DNA"/>
</dbReference>
<evidence type="ECO:0000259" key="3">
    <source>
        <dbReference type="Pfam" id="PF13359"/>
    </source>
</evidence>
<accession>A0AAV1LWR6</accession>
<dbReference type="Proteomes" id="UP001314205">
    <property type="component" value="Unassembled WGS sequence"/>
</dbReference>
<dbReference type="InterPro" id="IPR027806">
    <property type="entry name" value="HARBI1_dom"/>
</dbReference>
<protein>
    <recommendedName>
        <fullName evidence="3">DDE Tnp4 domain-containing protein</fullName>
    </recommendedName>
</protein>
<feature type="domain" description="DDE Tnp4" evidence="3">
    <location>
        <begin position="119"/>
        <end position="287"/>
    </location>
</feature>
<dbReference type="PANTHER" id="PTHR23080">
    <property type="entry name" value="THAP DOMAIN PROTEIN"/>
    <property type="match status" value="1"/>
</dbReference>
<sequence>MGDSVFYYWLGHTKEQFRELEATLPDFQNRATALGAYLMKLRTGDSDDKISTLLNMSRTKLSKLLNKGRDVMTEHFVPQHLGLEHISRHQVAEKNLYIPNNLFGNPGSCIEDRKAIAVMDGTYIYVQKSSNYSYQKKTYSLHKYRNLVKPFLIVCCNGYIIDVLGQFAATKSDADIVKDQFRDPSQPLWQYFREGDVFILDRGFRDCISLLENLNYAVHFPLSLQPSEFQMSTQNANESRKVSLCRWVVEVVNGRFKRDFKLLRQEYFNKTSKHLMADFKVAATLLNNFHSLLVDRDDAREIVSVIQEKLFTENTLADFIEIHNLNRKRAQFESMTVQINNLNNFPQLEYNDLILISLGIYQIKQARSYYGEHVRQDGNYVVEVCREVEQELISELHLLHSENVWLLRGKIHSSHISSKTYFVYILVDESGRREAIKNYCCNCVVGRRTIGCCAHVMTIIWYLSWAQYQDNINPPAQFLDNILLESNDD</sequence>
<evidence type="ECO:0000256" key="2">
    <source>
        <dbReference type="ARBA" id="ARBA00022723"/>
    </source>
</evidence>
<evidence type="ECO:0000256" key="1">
    <source>
        <dbReference type="ARBA" id="ARBA00001968"/>
    </source>
</evidence>
<organism evidence="4 5">
    <name type="scientific">Parnassius mnemosyne</name>
    <name type="common">clouded apollo</name>
    <dbReference type="NCBI Taxonomy" id="213953"/>
    <lineage>
        <taxon>Eukaryota</taxon>
        <taxon>Metazoa</taxon>
        <taxon>Ecdysozoa</taxon>
        <taxon>Arthropoda</taxon>
        <taxon>Hexapoda</taxon>
        <taxon>Insecta</taxon>
        <taxon>Pterygota</taxon>
        <taxon>Neoptera</taxon>
        <taxon>Endopterygota</taxon>
        <taxon>Lepidoptera</taxon>
        <taxon>Glossata</taxon>
        <taxon>Ditrysia</taxon>
        <taxon>Papilionoidea</taxon>
        <taxon>Papilionidae</taxon>
        <taxon>Parnassiinae</taxon>
        <taxon>Parnassini</taxon>
        <taxon>Parnassius</taxon>
        <taxon>Driopa</taxon>
    </lineage>
</organism>
<keyword evidence="5" id="KW-1185">Reference proteome</keyword>
<dbReference type="AlphaFoldDB" id="A0AAV1LWR6"/>
<evidence type="ECO:0000313" key="4">
    <source>
        <dbReference type="EMBL" id="CAK1598066.1"/>
    </source>
</evidence>
<proteinExistence type="predicted"/>
<evidence type="ECO:0000313" key="5">
    <source>
        <dbReference type="Proteomes" id="UP001314205"/>
    </source>
</evidence>
<keyword evidence="2" id="KW-0479">Metal-binding</keyword>
<comment type="caution">
    <text evidence="4">The sequence shown here is derived from an EMBL/GenBank/DDBJ whole genome shotgun (WGS) entry which is preliminary data.</text>
</comment>
<name>A0AAV1LWR6_9NEOP</name>
<dbReference type="GO" id="GO:0046872">
    <property type="term" value="F:metal ion binding"/>
    <property type="evidence" value="ECO:0007669"/>
    <property type="project" value="UniProtKB-KW"/>
</dbReference>
<gene>
    <name evidence="4" type="ORF">PARMNEM_LOCUS17119</name>
</gene>
<comment type="cofactor">
    <cofactor evidence="1">
        <name>a divalent metal cation</name>
        <dbReference type="ChEBI" id="CHEBI:60240"/>
    </cofactor>
</comment>
<reference evidence="4 5" key="1">
    <citation type="submission" date="2023-11" db="EMBL/GenBank/DDBJ databases">
        <authorList>
            <person name="Hedman E."/>
            <person name="Englund M."/>
            <person name="Stromberg M."/>
            <person name="Nyberg Akerstrom W."/>
            <person name="Nylinder S."/>
            <person name="Jareborg N."/>
            <person name="Kallberg Y."/>
            <person name="Kronander E."/>
        </authorList>
    </citation>
    <scope>NUCLEOTIDE SEQUENCE [LARGE SCALE GENOMIC DNA]</scope>
</reference>
<dbReference type="Pfam" id="PF13359">
    <property type="entry name" value="DDE_Tnp_4"/>
    <property type="match status" value="1"/>
</dbReference>